<name>A0A2B7W650_POLH7</name>
<evidence type="ECO:0000256" key="2">
    <source>
        <dbReference type="ARBA" id="ARBA00022723"/>
    </source>
</evidence>
<gene>
    <name evidence="4" type="ORF">AJ80_10062</name>
</gene>
<keyword evidence="2" id="KW-0479">Metal-binding</keyword>
<evidence type="ECO:0000313" key="4">
    <source>
        <dbReference type="EMBL" id="PGG94983.1"/>
    </source>
</evidence>
<evidence type="ECO:0000256" key="1">
    <source>
        <dbReference type="ARBA" id="ARBA00001968"/>
    </source>
</evidence>
<comment type="caution">
    <text evidence="4">The sequence shown here is derived from an EMBL/GenBank/DDBJ whole genome shotgun (WGS) entry which is preliminary data.</text>
</comment>
<dbReference type="Pfam" id="PF13359">
    <property type="entry name" value="DDE_Tnp_4"/>
    <property type="match status" value="1"/>
</dbReference>
<dbReference type="STRING" id="1447883.A0A2B7W650"/>
<keyword evidence="5" id="KW-1185">Reference proteome</keyword>
<feature type="domain" description="DDE Tnp4" evidence="3">
    <location>
        <begin position="191"/>
        <end position="353"/>
    </location>
</feature>
<organism evidence="4 5">
    <name type="scientific">Polytolypa hystricis (strain UAMH7299)</name>
    <dbReference type="NCBI Taxonomy" id="1447883"/>
    <lineage>
        <taxon>Eukaryota</taxon>
        <taxon>Fungi</taxon>
        <taxon>Dikarya</taxon>
        <taxon>Ascomycota</taxon>
        <taxon>Pezizomycotina</taxon>
        <taxon>Eurotiomycetes</taxon>
        <taxon>Eurotiomycetidae</taxon>
        <taxon>Onygenales</taxon>
        <taxon>Onygenales incertae sedis</taxon>
        <taxon>Polytolypa</taxon>
    </lineage>
</organism>
<dbReference type="Proteomes" id="UP000224634">
    <property type="component" value="Unassembled WGS sequence"/>
</dbReference>
<reference evidence="4 5" key="1">
    <citation type="submission" date="2017-10" db="EMBL/GenBank/DDBJ databases">
        <title>Comparative genomics in systemic dimorphic fungi from Ajellomycetaceae.</title>
        <authorList>
            <person name="Munoz J.F."/>
            <person name="Mcewen J.G."/>
            <person name="Clay O.K."/>
            <person name="Cuomo C.A."/>
        </authorList>
    </citation>
    <scope>NUCLEOTIDE SEQUENCE [LARGE SCALE GENOMIC DNA]</scope>
    <source>
        <strain evidence="4 5">UAMH7299</strain>
    </source>
</reference>
<accession>A0A2B7W650</accession>
<dbReference type="PANTHER" id="PTHR34615:SF1">
    <property type="entry name" value="PX DOMAIN-CONTAINING PROTEIN"/>
    <property type="match status" value="1"/>
</dbReference>
<comment type="cofactor">
    <cofactor evidence="1">
        <name>a divalent metal cation</name>
        <dbReference type="ChEBI" id="CHEBI:60240"/>
    </cofactor>
</comment>
<dbReference type="PANTHER" id="PTHR34615">
    <property type="entry name" value="PX DOMAIN-CONTAINING PROTEIN"/>
    <property type="match status" value="1"/>
</dbReference>
<proteinExistence type="predicted"/>
<dbReference type="EMBL" id="PDNA01000569">
    <property type="protein sequence ID" value="PGG94983.1"/>
    <property type="molecule type" value="Genomic_DNA"/>
</dbReference>
<dbReference type="InterPro" id="IPR027806">
    <property type="entry name" value="HARBI1_dom"/>
</dbReference>
<evidence type="ECO:0000313" key="5">
    <source>
        <dbReference type="Proteomes" id="UP000224634"/>
    </source>
</evidence>
<dbReference type="GO" id="GO:0046872">
    <property type="term" value="F:metal ion binding"/>
    <property type="evidence" value="ECO:0007669"/>
    <property type="project" value="UniProtKB-KW"/>
</dbReference>
<evidence type="ECO:0000259" key="3">
    <source>
        <dbReference type="Pfam" id="PF13359"/>
    </source>
</evidence>
<sequence length="393" mass="45041">MNQRRIRQAREDNLAAAAAALAAALAVISTLNAVNYMASQWEYEHETQRGPYQYRPPVPYIQFKFQLDKLPDELIMLKFRFTKEEIHQIIPYLQLHQIEWQNHNRPSNELAFCILLGRLAYPARYDNMTNLFGRSKSYINMVFTDVVLHIQDHFQDMLHWDPQHLTVEQLHSYTRHINNLGGGDQVWGYINGTLQRTARPGENQHAIYSGHKHYHSFKFQAVITPDGLLSSIFSPVVGSHGDWFVFQQSLLENNIKKLFKEANVLEEERLYIYGDPVYTGSAVTIGAYKKPRGCQLTAAQQEFNKNMSENQVSIEHGFGLVQQYWAKNSYHLSQQMGLSPVAASYLAACLLTNILTCLHGNQVAERFAYPPPTLDEYFAGRVRMDEAGGVENV</sequence>
<protein>
    <recommendedName>
        <fullName evidence="3">DDE Tnp4 domain-containing protein</fullName>
    </recommendedName>
</protein>
<dbReference type="AlphaFoldDB" id="A0A2B7W650"/>
<dbReference type="OrthoDB" id="5289248at2759"/>